<keyword evidence="6 14" id="KW-0349">Heme</keyword>
<protein>
    <recommendedName>
        <fullName evidence="18">Cytochrome P450 9e2-like</fullName>
    </recommendedName>
</protein>
<evidence type="ECO:0000256" key="3">
    <source>
        <dbReference type="ARBA" id="ARBA00004174"/>
    </source>
</evidence>
<evidence type="ECO:0000256" key="10">
    <source>
        <dbReference type="ARBA" id="ARBA00023002"/>
    </source>
</evidence>
<accession>A0AA40G6D0</accession>
<dbReference type="AlphaFoldDB" id="A0AA40G6D0"/>
<dbReference type="PANTHER" id="PTHR24292:SF84">
    <property type="entry name" value="CYTOCHROME P450 28A5-RELATED"/>
    <property type="match status" value="1"/>
</dbReference>
<dbReference type="PRINTS" id="PR00385">
    <property type="entry name" value="P450"/>
</dbReference>
<comment type="function">
    <text evidence="2">May be involved in the metabolism of insect hormones and in the breakdown of synthetic insecticides.</text>
</comment>
<evidence type="ECO:0000256" key="9">
    <source>
        <dbReference type="ARBA" id="ARBA00022848"/>
    </source>
</evidence>
<dbReference type="GO" id="GO:0005506">
    <property type="term" value="F:iron ion binding"/>
    <property type="evidence" value="ECO:0007669"/>
    <property type="project" value="InterPro"/>
</dbReference>
<proteinExistence type="inferred from homology"/>
<evidence type="ECO:0000256" key="12">
    <source>
        <dbReference type="ARBA" id="ARBA00023033"/>
    </source>
</evidence>
<dbReference type="Proteomes" id="UP001177670">
    <property type="component" value="Unassembled WGS sequence"/>
</dbReference>
<comment type="cofactor">
    <cofactor evidence="1 14">
        <name>heme</name>
        <dbReference type="ChEBI" id="CHEBI:30413"/>
    </cofactor>
</comment>
<dbReference type="Pfam" id="PF00067">
    <property type="entry name" value="p450"/>
    <property type="match status" value="1"/>
</dbReference>
<keyword evidence="11 14" id="KW-0408">Iron</keyword>
<reference evidence="16" key="1">
    <citation type="submission" date="2021-10" db="EMBL/GenBank/DDBJ databases">
        <title>Melipona bicolor Genome sequencing and assembly.</title>
        <authorList>
            <person name="Araujo N.S."/>
            <person name="Arias M.C."/>
        </authorList>
    </citation>
    <scope>NUCLEOTIDE SEQUENCE</scope>
    <source>
        <strain evidence="16">USP_2M_L1-L4_2017</strain>
        <tissue evidence="16">Whole body</tissue>
    </source>
</reference>
<gene>
    <name evidence="16" type="ORF">K0M31_017571</name>
</gene>
<evidence type="ECO:0000256" key="5">
    <source>
        <dbReference type="ARBA" id="ARBA00010617"/>
    </source>
</evidence>
<keyword evidence="9" id="KW-0492">Microsome</keyword>
<dbReference type="PRINTS" id="PR00463">
    <property type="entry name" value="EP450I"/>
</dbReference>
<dbReference type="GO" id="GO:0020037">
    <property type="term" value="F:heme binding"/>
    <property type="evidence" value="ECO:0007669"/>
    <property type="project" value="InterPro"/>
</dbReference>
<keyword evidence="7 14" id="KW-0479">Metal-binding</keyword>
<dbReference type="PANTHER" id="PTHR24292">
    <property type="entry name" value="CYTOCHROME P450"/>
    <property type="match status" value="1"/>
</dbReference>
<dbReference type="SUPFAM" id="SSF48264">
    <property type="entry name" value="Cytochrome P450"/>
    <property type="match status" value="1"/>
</dbReference>
<sequence>MSSAFFALLAGAFSLFCFYLHLKHNYWKRNGIPTVKGCVPLLGHMLPMITKRMNFLEFIRLAYEEQKDHSMVGIYKGTRPVLIVRDPNLVKTVLQSNFSNFHENGIKVVPEADPLLSKNPFFCYGEAWSTGRKRLTYAFSNVRLKTLFAAVSGVCKKFEKFLNGQLKTSNKYEVDLKSLFLRFTGEVVANAGLGIEGYCFEDDAGASTFYNLVGNTTAESLATIILFHYPSINRLLKLSFLPKSVDELFRNVVSENLKIRRNDSTPRNDFLQLMIDMEKTGEVIDEESVSAHAVSLYLDGTETSSITLNFIGHDLATNPEIQEKLRKEVRSTIEKHGGLTFEALKDMTYMNQVISESQRLHSAVGFLQKLCTEEFELEGSDGLTYRIKPGTEIVIPVSGLHTDPKYWVNPDVFDPERFNDERKQTIEKMTFLPFGDGPRICVGMRMALLQMKACLATLMNNYKLELSPRTQLPLKMSPHYFMSEPLGGNWMYISKSFELTVRAF</sequence>
<evidence type="ECO:0008006" key="18">
    <source>
        <dbReference type="Google" id="ProtNLM"/>
    </source>
</evidence>
<dbReference type="InterPro" id="IPR002401">
    <property type="entry name" value="Cyt_P450_E_grp-I"/>
</dbReference>
<organism evidence="16 17">
    <name type="scientific">Melipona bicolor</name>
    <dbReference type="NCBI Taxonomy" id="60889"/>
    <lineage>
        <taxon>Eukaryota</taxon>
        <taxon>Metazoa</taxon>
        <taxon>Ecdysozoa</taxon>
        <taxon>Arthropoda</taxon>
        <taxon>Hexapoda</taxon>
        <taxon>Insecta</taxon>
        <taxon>Pterygota</taxon>
        <taxon>Neoptera</taxon>
        <taxon>Endopterygota</taxon>
        <taxon>Hymenoptera</taxon>
        <taxon>Apocrita</taxon>
        <taxon>Aculeata</taxon>
        <taxon>Apoidea</taxon>
        <taxon>Anthophila</taxon>
        <taxon>Apidae</taxon>
        <taxon>Melipona</taxon>
    </lineage>
</organism>
<dbReference type="GO" id="GO:0004497">
    <property type="term" value="F:monooxygenase activity"/>
    <property type="evidence" value="ECO:0007669"/>
    <property type="project" value="UniProtKB-KW"/>
</dbReference>
<dbReference type="InterPro" id="IPR017972">
    <property type="entry name" value="Cyt_P450_CS"/>
</dbReference>
<dbReference type="InterPro" id="IPR001128">
    <property type="entry name" value="Cyt_P450"/>
</dbReference>
<dbReference type="InterPro" id="IPR050476">
    <property type="entry name" value="Insect_CytP450_Detox"/>
</dbReference>
<evidence type="ECO:0000256" key="11">
    <source>
        <dbReference type="ARBA" id="ARBA00023004"/>
    </source>
</evidence>
<dbReference type="GO" id="GO:0016705">
    <property type="term" value="F:oxidoreductase activity, acting on paired donors, with incorporation or reduction of molecular oxygen"/>
    <property type="evidence" value="ECO:0007669"/>
    <property type="project" value="InterPro"/>
</dbReference>
<evidence type="ECO:0000256" key="15">
    <source>
        <dbReference type="RuleBase" id="RU000461"/>
    </source>
</evidence>
<name>A0AA40G6D0_9HYME</name>
<evidence type="ECO:0000256" key="4">
    <source>
        <dbReference type="ARBA" id="ARBA00004406"/>
    </source>
</evidence>
<evidence type="ECO:0000313" key="16">
    <source>
        <dbReference type="EMBL" id="KAK1131284.1"/>
    </source>
</evidence>
<comment type="caution">
    <text evidence="16">The sequence shown here is derived from an EMBL/GenBank/DDBJ whole genome shotgun (WGS) entry which is preliminary data.</text>
</comment>
<comment type="subcellular location">
    <subcellularLocation>
        <location evidence="4">Endoplasmic reticulum membrane</location>
        <topology evidence="4">Peripheral membrane protein</topology>
    </subcellularLocation>
    <subcellularLocation>
        <location evidence="3">Microsome membrane</location>
        <topology evidence="3">Peripheral membrane protein</topology>
    </subcellularLocation>
</comment>
<keyword evidence="12 15" id="KW-0503">Monooxygenase</keyword>
<evidence type="ECO:0000256" key="13">
    <source>
        <dbReference type="ARBA" id="ARBA00023136"/>
    </source>
</evidence>
<dbReference type="PROSITE" id="PS00086">
    <property type="entry name" value="CYTOCHROME_P450"/>
    <property type="match status" value="1"/>
</dbReference>
<dbReference type="GO" id="GO:0005789">
    <property type="term" value="C:endoplasmic reticulum membrane"/>
    <property type="evidence" value="ECO:0007669"/>
    <property type="project" value="UniProtKB-SubCell"/>
</dbReference>
<dbReference type="InterPro" id="IPR036396">
    <property type="entry name" value="Cyt_P450_sf"/>
</dbReference>
<evidence type="ECO:0000256" key="2">
    <source>
        <dbReference type="ARBA" id="ARBA00003690"/>
    </source>
</evidence>
<evidence type="ECO:0000256" key="14">
    <source>
        <dbReference type="PIRSR" id="PIRSR602401-1"/>
    </source>
</evidence>
<comment type="similarity">
    <text evidence="5 15">Belongs to the cytochrome P450 family.</text>
</comment>
<keyword evidence="8" id="KW-0256">Endoplasmic reticulum</keyword>
<keyword evidence="10 15" id="KW-0560">Oxidoreductase</keyword>
<dbReference type="Gene3D" id="1.10.630.10">
    <property type="entry name" value="Cytochrome P450"/>
    <property type="match status" value="1"/>
</dbReference>
<dbReference type="CDD" id="cd11056">
    <property type="entry name" value="CYP6-like"/>
    <property type="match status" value="1"/>
</dbReference>
<evidence type="ECO:0000256" key="1">
    <source>
        <dbReference type="ARBA" id="ARBA00001971"/>
    </source>
</evidence>
<keyword evidence="17" id="KW-1185">Reference proteome</keyword>
<evidence type="ECO:0000256" key="7">
    <source>
        <dbReference type="ARBA" id="ARBA00022723"/>
    </source>
</evidence>
<evidence type="ECO:0000256" key="6">
    <source>
        <dbReference type="ARBA" id="ARBA00022617"/>
    </source>
</evidence>
<evidence type="ECO:0000313" key="17">
    <source>
        <dbReference type="Proteomes" id="UP001177670"/>
    </source>
</evidence>
<dbReference type="EMBL" id="JAHYIQ010000006">
    <property type="protein sequence ID" value="KAK1131284.1"/>
    <property type="molecule type" value="Genomic_DNA"/>
</dbReference>
<keyword evidence="13" id="KW-0472">Membrane</keyword>
<dbReference type="FunFam" id="1.10.630.10:FF:000042">
    <property type="entry name" value="Cytochrome P450"/>
    <property type="match status" value="1"/>
</dbReference>
<evidence type="ECO:0000256" key="8">
    <source>
        <dbReference type="ARBA" id="ARBA00022824"/>
    </source>
</evidence>
<feature type="binding site" description="axial binding residue" evidence="14">
    <location>
        <position position="441"/>
    </location>
    <ligand>
        <name>heme</name>
        <dbReference type="ChEBI" id="CHEBI:30413"/>
    </ligand>
    <ligandPart>
        <name>Fe</name>
        <dbReference type="ChEBI" id="CHEBI:18248"/>
    </ligandPart>
</feature>